<proteinExistence type="inferred from homology"/>
<feature type="transmembrane region" description="Helical" evidence="8">
    <location>
        <begin position="219"/>
        <end position="240"/>
    </location>
</feature>
<dbReference type="EMBL" id="CP001678">
    <property type="protein sequence ID" value="ACT60298.1"/>
    <property type="molecule type" value="Genomic_DNA"/>
</dbReference>
<feature type="transmembrane region" description="Helical" evidence="8">
    <location>
        <begin position="357"/>
        <end position="378"/>
    </location>
</feature>
<feature type="transmembrane region" description="Helical" evidence="8">
    <location>
        <begin position="399"/>
        <end position="417"/>
    </location>
</feature>
<dbReference type="PANTHER" id="PTHR30330:SF3">
    <property type="entry name" value="TRANSCRIPTIONAL REGULATOR, LRP FAMILY"/>
    <property type="match status" value="1"/>
</dbReference>
<evidence type="ECO:0000256" key="4">
    <source>
        <dbReference type="ARBA" id="ARBA00022475"/>
    </source>
</evidence>
<dbReference type="InterPro" id="IPR001463">
    <property type="entry name" value="Na/Ala_symport"/>
</dbReference>
<feature type="transmembrane region" description="Helical" evidence="8">
    <location>
        <begin position="260"/>
        <end position="278"/>
    </location>
</feature>
<feature type="transmembrane region" description="Helical" evidence="8">
    <location>
        <begin position="95"/>
        <end position="121"/>
    </location>
</feature>
<feature type="transmembrane region" description="Helical" evidence="8">
    <location>
        <begin position="188"/>
        <end position="207"/>
    </location>
</feature>
<feature type="transmembrane region" description="Helical" evidence="8">
    <location>
        <begin position="12"/>
        <end position="33"/>
    </location>
</feature>
<dbReference type="Pfam" id="PF01235">
    <property type="entry name" value="Na_Ala_symp"/>
    <property type="match status" value="1"/>
</dbReference>
<evidence type="ECO:0000256" key="3">
    <source>
        <dbReference type="ARBA" id="ARBA00022448"/>
    </source>
</evidence>
<name>C6XPN3_HIRBI</name>
<evidence type="ECO:0000256" key="2">
    <source>
        <dbReference type="ARBA" id="ARBA00009261"/>
    </source>
</evidence>
<dbReference type="NCBIfam" id="TIGR00835">
    <property type="entry name" value="agcS"/>
    <property type="match status" value="1"/>
</dbReference>
<evidence type="ECO:0000313" key="10">
    <source>
        <dbReference type="Proteomes" id="UP000002745"/>
    </source>
</evidence>
<dbReference type="PANTHER" id="PTHR30330">
    <property type="entry name" value="AGSS FAMILY TRANSPORTER, SODIUM-ALANINE"/>
    <property type="match status" value="1"/>
</dbReference>
<evidence type="ECO:0000256" key="7">
    <source>
        <dbReference type="ARBA" id="ARBA00023136"/>
    </source>
</evidence>
<evidence type="ECO:0000256" key="6">
    <source>
        <dbReference type="ARBA" id="ARBA00022989"/>
    </source>
</evidence>
<comment type="similarity">
    <text evidence="2 8">Belongs to the alanine or glycine:cation symporter (AGCS) (TC 2.A.25) family.</text>
</comment>
<dbReference type="RefSeq" id="WP_015828448.1">
    <property type="nucleotide sequence ID" value="NC_012982.1"/>
</dbReference>
<feature type="transmembrane region" description="Helical" evidence="8">
    <location>
        <begin position="423"/>
        <end position="444"/>
    </location>
</feature>
<keyword evidence="5 8" id="KW-0812">Transmembrane</keyword>
<dbReference type="STRING" id="582402.Hbal_2623"/>
<accession>C6XPN3</accession>
<dbReference type="GO" id="GO:0005886">
    <property type="term" value="C:plasma membrane"/>
    <property type="evidence" value="ECO:0007669"/>
    <property type="project" value="UniProtKB-SubCell"/>
</dbReference>
<organism evidence="9 10">
    <name type="scientific">Hirschia baltica (strain ATCC 49814 / DSM 5838 / IFAM 1418)</name>
    <dbReference type="NCBI Taxonomy" id="582402"/>
    <lineage>
        <taxon>Bacteria</taxon>
        <taxon>Pseudomonadati</taxon>
        <taxon>Pseudomonadota</taxon>
        <taxon>Alphaproteobacteria</taxon>
        <taxon>Hyphomonadales</taxon>
        <taxon>Hyphomonadaceae</taxon>
        <taxon>Hirschia</taxon>
    </lineage>
</organism>
<protein>
    <submittedName>
        <fullName evidence="9">Amino acid carrier protein</fullName>
    </submittedName>
</protein>
<dbReference type="AlphaFoldDB" id="C6XPN3"/>
<keyword evidence="6 8" id="KW-1133">Transmembrane helix</keyword>
<keyword evidence="4" id="KW-1003">Cell membrane</keyword>
<keyword evidence="10" id="KW-1185">Reference proteome</keyword>
<sequence>MNFLDKFLGDLAGWLWGWPLVILVTGAGLYFFIYSRLLPFRHFGLALSVLSGKHDKTSDTGAVSHFKALSVALAASIGMGNIAGVAVAIELGGPGIVFWMWVSAIIGMATKYFTCTLAVMFRTVDSSGQASGGPMYVIINGLGQKWKFLAWWFCFAGMAGCLPLFSANQLVQAANDLVAIPMGIENDLWVSAGLGITLAIATGIVILGGLKRVSEVTSLIVPFMVALYVALAIGVIVINFDVVPTYFALIFTDAFAPQFYKGDMVFGSALGGLLVLGVRRAAFSNEAGLGTAPMAHGDAKTNEPVHEGLVAMLGPVIDTLIVCTMTALAILISGVWQEAGNGGVTLTAMAFEQAYPGFGKGLLFLCVLAFGISSLFSYSYFGTKCAKFVFGESGGKAYSIFYVVTVFVGSISSLGAILNFIDISFALMAVPTVVSAVLLSPHVLRETKKYFSRTQNLQQD</sequence>
<gene>
    <name evidence="9" type="ordered locus">Hbal_2623</name>
</gene>
<dbReference type="OrthoDB" id="9806926at2"/>
<dbReference type="HOGENOM" id="CLU_024867_1_1_5"/>
<dbReference type="eggNOG" id="COG1115">
    <property type="taxonomic scope" value="Bacteria"/>
</dbReference>
<feature type="transmembrane region" description="Helical" evidence="8">
    <location>
        <begin position="68"/>
        <end position="89"/>
    </location>
</feature>
<evidence type="ECO:0000256" key="5">
    <source>
        <dbReference type="ARBA" id="ARBA00022692"/>
    </source>
</evidence>
<feature type="transmembrane region" description="Helical" evidence="8">
    <location>
        <begin position="148"/>
        <end position="168"/>
    </location>
</feature>
<reference evidence="10" key="1">
    <citation type="journal article" date="2011" name="J. Bacteriol.">
        <title>Genome sequences of eight morphologically diverse alphaproteobacteria.</title>
        <authorList>
            <consortium name="US DOE Joint Genome Institute"/>
            <person name="Brown P.J."/>
            <person name="Kysela D.T."/>
            <person name="Buechlein A."/>
            <person name="Hemmerich C."/>
            <person name="Brun Y.V."/>
        </authorList>
    </citation>
    <scope>NUCLEOTIDE SEQUENCE [LARGE SCALE GENOMIC DNA]</scope>
    <source>
        <strain evidence="10">ATCC 49814 / DSM 5838 / IFAM 1418</strain>
    </source>
</reference>
<keyword evidence="8" id="KW-0997">Cell inner membrane</keyword>
<feature type="transmembrane region" description="Helical" evidence="8">
    <location>
        <begin position="316"/>
        <end position="337"/>
    </location>
</feature>
<dbReference type="Gene3D" id="1.20.1740.10">
    <property type="entry name" value="Amino acid/polyamine transporter I"/>
    <property type="match status" value="1"/>
</dbReference>
<dbReference type="KEGG" id="hba:Hbal_2623"/>
<evidence type="ECO:0000256" key="8">
    <source>
        <dbReference type="RuleBase" id="RU363064"/>
    </source>
</evidence>
<keyword evidence="7 8" id="KW-0472">Membrane</keyword>
<dbReference type="PRINTS" id="PR00175">
    <property type="entry name" value="NAALASMPORT"/>
</dbReference>
<evidence type="ECO:0000256" key="1">
    <source>
        <dbReference type="ARBA" id="ARBA00004651"/>
    </source>
</evidence>
<evidence type="ECO:0000313" key="9">
    <source>
        <dbReference type="EMBL" id="ACT60298.1"/>
    </source>
</evidence>
<keyword evidence="8" id="KW-0769">Symport</keyword>
<comment type="subcellular location">
    <subcellularLocation>
        <location evidence="8">Cell inner membrane</location>
        <topology evidence="8">Multi-pass membrane protein</topology>
    </subcellularLocation>
    <subcellularLocation>
        <location evidence="1">Cell membrane</location>
        <topology evidence="1">Multi-pass membrane protein</topology>
    </subcellularLocation>
</comment>
<dbReference type="GO" id="GO:0005283">
    <property type="term" value="F:amino acid:sodium symporter activity"/>
    <property type="evidence" value="ECO:0007669"/>
    <property type="project" value="InterPro"/>
</dbReference>
<keyword evidence="3 8" id="KW-0813">Transport</keyword>
<dbReference type="Proteomes" id="UP000002745">
    <property type="component" value="Chromosome"/>
</dbReference>